<dbReference type="PANTHER" id="PTHR36836:SF1">
    <property type="entry name" value="COLANIC ACID BIOSYNTHESIS PROTEIN WCAK"/>
    <property type="match status" value="1"/>
</dbReference>
<proteinExistence type="predicted"/>
<reference evidence="3" key="1">
    <citation type="submission" date="2019-01" db="EMBL/GenBank/DDBJ databases">
        <title>Cytophagaceae bacterium strain CAR-16.</title>
        <authorList>
            <person name="Chen W.-M."/>
        </authorList>
    </citation>
    <scope>NUCLEOTIDE SEQUENCE [LARGE SCALE GENOMIC DNA]</scope>
    <source>
        <strain evidence="3">WWJ-16</strain>
    </source>
</reference>
<name>A0A4Q1K8X0_9FLAO</name>
<organism evidence="2 3">
    <name type="scientific">Flavobacterium stagni</name>
    <dbReference type="NCBI Taxonomy" id="2506421"/>
    <lineage>
        <taxon>Bacteria</taxon>
        <taxon>Pseudomonadati</taxon>
        <taxon>Bacteroidota</taxon>
        <taxon>Flavobacteriia</taxon>
        <taxon>Flavobacteriales</taxon>
        <taxon>Flavobacteriaceae</taxon>
        <taxon>Flavobacterium</taxon>
    </lineage>
</organism>
<dbReference type="Pfam" id="PF04230">
    <property type="entry name" value="PS_pyruv_trans"/>
    <property type="match status" value="1"/>
</dbReference>
<keyword evidence="3" id="KW-1185">Reference proteome</keyword>
<accession>A0A4Q1K8X0</accession>
<evidence type="ECO:0000259" key="1">
    <source>
        <dbReference type="Pfam" id="PF04230"/>
    </source>
</evidence>
<feature type="domain" description="Polysaccharide pyruvyl transferase" evidence="1">
    <location>
        <begin position="13"/>
        <end position="316"/>
    </location>
</feature>
<dbReference type="OrthoDB" id="1814359at2"/>
<dbReference type="AlphaFoldDB" id="A0A4Q1K8X0"/>
<sequence length="387" mass="43747">MKILLFFHGGSLNRGCEAIVRSTVALIKKSHPDARVELSSLNPTSDKVIPLLDAIHQERYYTIKKFSWHGLMNLISLKLFRNENYAYRVVHRDVISKAPHYDVVLSIGGDNYCYGEQPGIYETDRCIKAANKKLILWGASIGQEDLSPAKIEDLKQFDLLLVRESLTFETLQKNGIPNVKLCADSAFTMDKEELPLPEGWLEGNTIGFNTSPLVIRKNPASKQAALDLVQHILDTTTMTVALTPHVIEPGNDDYECLSEFYEIFKSTGRVLLLPNDLNAIQYKGYIARMRFFIGARTHATIAAYSTQVPTMVLGYSVKSKGIAKDIFGEERLVLNLEEISDRDKLVAKFEEMKRDEQDLKSLLAVRIPEIKKMSQKAVEYLFELLGK</sequence>
<protein>
    <submittedName>
        <fullName evidence="2">Polysaccharide pyruvyl transferase family protein</fullName>
    </submittedName>
</protein>
<dbReference type="Proteomes" id="UP000289857">
    <property type="component" value="Unassembled WGS sequence"/>
</dbReference>
<dbReference type="RefSeq" id="WP_129461859.1">
    <property type="nucleotide sequence ID" value="NZ_SBKN01000006.1"/>
</dbReference>
<evidence type="ECO:0000313" key="3">
    <source>
        <dbReference type="Proteomes" id="UP000289857"/>
    </source>
</evidence>
<dbReference type="PANTHER" id="PTHR36836">
    <property type="entry name" value="COLANIC ACID BIOSYNTHESIS PROTEIN WCAK"/>
    <property type="match status" value="1"/>
</dbReference>
<gene>
    <name evidence="2" type="ORF">EQG61_10405</name>
</gene>
<comment type="caution">
    <text evidence="2">The sequence shown here is derived from an EMBL/GenBank/DDBJ whole genome shotgun (WGS) entry which is preliminary data.</text>
</comment>
<keyword evidence="2" id="KW-0808">Transferase</keyword>
<dbReference type="InterPro" id="IPR007345">
    <property type="entry name" value="Polysacch_pyruvyl_Trfase"/>
</dbReference>
<dbReference type="EMBL" id="SBKN01000006">
    <property type="protein sequence ID" value="RXR21885.1"/>
    <property type="molecule type" value="Genomic_DNA"/>
</dbReference>
<dbReference type="GO" id="GO:0016740">
    <property type="term" value="F:transferase activity"/>
    <property type="evidence" value="ECO:0007669"/>
    <property type="project" value="UniProtKB-KW"/>
</dbReference>
<evidence type="ECO:0000313" key="2">
    <source>
        <dbReference type="EMBL" id="RXR21885.1"/>
    </source>
</evidence>